<evidence type="ECO:0000256" key="1">
    <source>
        <dbReference type="ARBA" id="ARBA00004651"/>
    </source>
</evidence>
<evidence type="ECO:0000256" key="4">
    <source>
        <dbReference type="ARBA" id="ARBA00022989"/>
    </source>
</evidence>
<evidence type="ECO:0000256" key="6">
    <source>
        <dbReference type="ARBA" id="ARBA00038076"/>
    </source>
</evidence>
<evidence type="ECO:0000313" key="11">
    <source>
        <dbReference type="Proteomes" id="UP001348817"/>
    </source>
</evidence>
<dbReference type="AlphaFoldDB" id="A0AAU9CZ46"/>
<dbReference type="EMBL" id="AP025314">
    <property type="protein sequence ID" value="BDD08948.1"/>
    <property type="molecule type" value="Genomic_DNA"/>
</dbReference>
<dbReference type="Pfam" id="PF02687">
    <property type="entry name" value="FtsX"/>
    <property type="match status" value="1"/>
</dbReference>
<name>A0AAU9CZ46_9BACT</name>
<evidence type="ECO:0000259" key="8">
    <source>
        <dbReference type="Pfam" id="PF02687"/>
    </source>
</evidence>
<dbReference type="InterPro" id="IPR003838">
    <property type="entry name" value="ABC3_permease_C"/>
</dbReference>
<evidence type="ECO:0000259" key="9">
    <source>
        <dbReference type="Pfam" id="PF12704"/>
    </source>
</evidence>
<dbReference type="PANTHER" id="PTHR30572">
    <property type="entry name" value="MEMBRANE COMPONENT OF TRANSPORTER-RELATED"/>
    <property type="match status" value="1"/>
</dbReference>
<feature type="transmembrane region" description="Helical" evidence="7">
    <location>
        <begin position="21"/>
        <end position="45"/>
    </location>
</feature>
<reference evidence="10 11" key="1">
    <citation type="submission" date="2021-12" db="EMBL/GenBank/DDBJ databases">
        <title>Genome sequencing of bacteria with rrn-lacking chromosome and rrn-plasmid.</title>
        <authorList>
            <person name="Anda M."/>
            <person name="Iwasaki W."/>
        </authorList>
    </citation>
    <scope>NUCLEOTIDE SEQUENCE [LARGE SCALE GENOMIC DNA]</scope>
    <source>
        <strain evidence="10 11">DSM 100852</strain>
    </source>
</reference>
<keyword evidence="5 7" id="KW-0472">Membrane</keyword>
<dbReference type="GO" id="GO:0022857">
    <property type="term" value="F:transmembrane transporter activity"/>
    <property type="evidence" value="ECO:0007669"/>
    <property type="project" value="TreeGrafter"/>
</dbReference>
<feature type="domain" description="MacB-like periplasmic core" evidence="9">
    <location>
        <begin position="21"/>
        <end position="228"/>
    </location>
</feature>
<feature type="transmembrane region" description="Helical" evidence="7">
    <location>
        <begin position="374"/>
        <end position="394"/>
    </location>
</feature>
<evidence type="ECO:0000256" key="7">
    <source>
        <dbReference type="SAM" id="Phobius"/>
    </source>
</evidence>
<gene>
    <name evidence="10" type="ORF">FUAX_13800</name>
</gene>
<keyword evidence="11" id="KW-1185">Reference proteome</keyword>
<evidence type="ECO:0000256" key="2">
    <source>
        <dbReference type="ARBA" id="ARBA00022475"/>
    </source>
</evidence>
<feature type="transmembrane region" description="Helical" evidence="7">
    <location>
        <begin position="282"/>
        <end position="307"/>
    </location>
</feature>
<evidence type="ECO:0000256" key="5">
    <source>
        <dbReference type="ARBA" id="ARBA00023136"/>
    </source>
</evidence>
<dbReference type="RefSeq" id="WP_338394174.1">
    <property type="nucleotide sequence ID" value="NZ_AP025314.1"/>
</dbReference>
<dbReference type="GO" id="GO:0005886">
    <property type="term" value="C:plasma membrane"/>
    <property type="evidence" value="ECO:0007669"/>
    <property type="project" value="UniProtKB-SubCell"/>
</dbReference>
<proteinExistence type="inferred from homology"/>
<dbReference type="InterPro" id="IPR050250">
    <property type="entry name" value="Macrolide_Exporter_MacB"/>
</dbReference>
<dbReference type="Proteomes" id="UP001348817">
    <property type="component" value="Chromosome"/>
</dbReference>
<sequence length="411" mass="46049">MFDWDKWQEILFTIRKNKLRSFLTAFSVSWGVFMLILLLGAGSGLRNGVESQFRDDAINSLWISPGQTSIPYKGSKPGRSIRMTNEDYEVLSSTIEGVEKITARYNIWGEFTVRYKDKYSAFDIRSCHPDHRYLEKTIMTGGRFLNQLDIDEKRKVCVIGSQVKSILFDDGTDPLGEWIDVKGIPYRIVGTYEDNGNERETRIIYIPISTAQTAYGGGNRIHRLMLTMGDASLEESKVIEEKVRATLSERHQYSPEDDRAMYINNGVEDYERFSNIFKGIDMLMWFIGFFTILAGIVGVSNIMMIVVKERTREIGVRKALGAPPRSIVGLFISEAVLITFIAGFVGMFLGVLLVDAIGSAGIDFEFFKSPQANIKVAVGASIILIVAGAIAGWIPARKASQISPIEALKDE</sequence>
<accession>A0AAU9CZ46</accession>
<keyword evidence="4 7" id="KW-1133">Transmembrane helix</keyword>
<keyword evidence="3 7" id="KW-0812">Transmembrane</keyword>
<dbReference type="InterPro" id="IPR025857">
    <property type="entry name" value="MacB_PCD"/>
</dbReference>
<keyword evidence="2" id="KW-1003">Cell membrane</keyword>
<evidence type="ECO:0000313" key="10">
    <source>
        <dbReference type="EMBL" id="BDD08948.1"/>
    </source>
</evidence>
<protein>
    <submittedName>
        <fullName evidence="10">ABC transporter permease</fullName>
    </submittedName>
</protein>
<dbReference type="PANTHER" id="PTHR30572:SF4">
    <property type="entry name" value="ABC TRANSPORTER PERMEASE YTRF"/>
    <property type="match status" value="1"/>
</dbReference>
<organism evidence="10 11">
    <name type="scientific">Fulvitalea axinellae</name>
    <dbReference type="NCBI Taxonomy" id="1182444"/>
    <lineage>
        <taxon>Bacteria</taxon>
        <taxon>Pseudomonadati</taxon>
        <taxon>Bacteroidota</taxon>
        <taxon>Cytophagia</taxon>
        <taxon>Cytophagales</taxon>
        <taxon>Persicobacteraceae</taxon>
        <taxon>Fulvitalea</taxon>
    </lineage>
</organism>
<comment type="subcellular location">
    <subcellularLocation>
        <location evidence="1">Cell membrane</location>
        <topology evidence="1">Multi-pass membrane protein</topology>
    </subcellularLocation>
</comment>
<dbReference type="Pfam" id="PF12704">
    <property type="entry name" value="MacB_PCD"/>
    <property type="match status" value="1"/>
</dbReference>
<dbReference type="KEGG" id="fax:FUAX_13800"/>
<feature type="domain" description="ABC3 transporter permease C-terminal" evidence="8">
    <location>
        <begin position="285"/>
        <end position="404"/>
    </location>
</feature>
<feature type="transmembrane region" description="Helical" evidence="7">
    <location>
        <begin position="328"/>
        <end position="354"/>
    </location>
</feature>
<evidence type="ECO:0000256" key="3">
    <source>
        <dbReference type="ARBA" id="ARBA00022692"/>
    </source>
</evidence>
<comment type="similarity">
    <text evidence="6">Belongs to the ABC-4 integral membrane protein family.</text>
</comment>